<evidence type="ECO:0000256" key="2">
    <source>
        <dbReference type="ARBA" id="ARBA00020399"/>
    </source>
</evidence>
<feature type="region of interest" description="Disordered" evidence="12">
    <location>
        <begin position="835"/>
        <end position="902"/>
    </location>
</feature>
<comment type="subcellular location">
    <subcellularLocation>
        <location evidence="1 11">Nucleus</location>
    </subcellularLocation>
</comment>
<dbReference type="Gene3D" id="3.30.70.270">
    <property type="match status" value="2"/>
</dbReference>
<feature type="compositionally biased region" description="Low complexity" evidence="12">
    <location>
        <begin position="102"/>
        <end position="118"/>
    </location>
</feature>
<evidence type="ECO:0000313" key="15">
    <source>
        <dbReference type="EMBL" id="KAJ8304491.1"/>
    </source>
</evidence>
<comment type="function">
    <text evidence="11">Deoxycytidyl transferase involved in DNA repair. Transfers a dCMP residue from dCTP to the 3'-end of a DNA primer in a template-dependent reaction. May assist in the first step in the bypass of abasic lesions by the insertion of a nucleotide opposite the lesion. Required for normal induction of mutations by physical and chemical agents.</text>
</comment>
<evidence type="ECO:0000259" key="14">
    <source>
        <dbReference type="PROSITE" id="PS50173"/>
    </source>
</evidence>
<keyword evidence="8 11" id="KW-0238">DNA-binding</keyword>
<feature type="region of interest" description="Disordered" evidence="12">
    <location>
        <begin position="773"/>
        <end position="818"/>
    </location>
</feature>
<evidence type="ECO:0000256" key="4">
    <source>
        <dbReference type="ARBA" id="ARBA00022695"/>
    </source>
</evidence>
<evidence type="ECO:0000256" key="11">
    <source>
        <dbReference type="PIRNR" id="PIRNR036573"/>
    </source>
</evidence>
<dbReference type="InterPro" id="IPR043128">
    <property type="entry name" value="Rev_trsase/Diguanyl_cyclase"/>
</dbReference>
<dbReference type="Gene3D" id="3.30.1490.100">
    <property type="entry name" value="DNA polymerase, Y-family, little finger domain"/>
    <property type="match status" value="1"/>
</dbReference>
<feature type="domain" description="BRCT" evidence="13">
    <location>
        <begin position="1"/>
        <end position="77"/>
    </location>
</feature>
<feature type="compositionally biased region" description="Basic residues" evidence="12">
    <location>
        <begin position="346"/>
        <end position="355"/>
    </location>
</feature>
<evidence type="ECO:0000256" key="6">
    <source>
        <dbReference type="ARBA" id="ARBA00022763"/>
    </source>
</evidence>
<evidence type="ECO:0000256" key="12">
    <source>
        <dbReference type="SAM" id="MobiDB-lite"/>
    </source>
</evidence>
<dbReference type="PROSITE" id="PS50173">
    <property type="entry name" value="UMUC"/>
    <property type="match status" value="1"/>
</dbReference>
<dbReference type="Pfam" id="PF11799">
    <property type="entry name" value="IMS_C"/>
    <property type="match status" value="1"/>
</dbReference>
<keyword evidence="5" id="KW-0479">Metal-binding</keyword>
<accession>A0ABQ9EGU5</accession>
<dbReference type="Proteomes" id="UP001217089">
    <property type="component" value="Unassembled WGS sequence"/>
</dbReference>
<dbReference type="Gene3D" id="6.10.250.1490">
    <property type="match status" value="1"/>
</dbReference>
<evidence type="ECO:0000256" key="5">
    <source>
        <dbReference type="ARBA" id="ARBA00022723"/>
    </source>
</evidence>
<proteinExistence type="inferred from homology"/>
<comment type="caution">
    <text evidence="15">The sequence shown here is derived from an EMBL/GenBank/DDBJ whole genome shotgun (WGS) entry which is preliminary data.</text>
</comment>
<dbReference type="Gene3D" id="3.40.1170.60">
    <property type="match status" value="1"/>
</dbReference>
<dbReference type="InterPro" id="IPR001126">
    <property type="entry name" value="UmuC"/>
</dbReference>
<name>A0ABQ9EGU5_TEGGR</name>
<evidence type="ECO:0000256" key="1">
    <source>
        <dbReference type="ARBA" id="ARBA00004123"/>
    </source>
</evidence>
<evidence type="ECO:0000313" key="16">
    <source>
        <dbReference type="Proteomes" id="UP001217089"/>
    </source>
</evidence>
<gene>
    <name evidence="15" type="ORF">KUTeg_018074</name>
</gene>
<evidence type="ECO:0000259" key="13">
    <source>
        <dbReference type="PROSITE" id="PS50172"/>
    </source>
</evidence>
<evidence type="ECO:0000256" key="10">
    <source>
        <dbReference type="ARBA" id="ARBA00023242"/>
    </source>
</evidence>
<dbReference type="InterPro" id="IPR038401">
    <property type="entry name" value="Rev1_C_sf"/>
</dbReference>
<feature type="compositionally biased region" description="Basic residues" evidence="12">
    <location>
        <begin position="891"/>
        <end position="902"/>
    </location>
</feature>
<reference evidence="15 16" key="1">
    <citation type="submission" date="2022-12" db="EMBL/GenBank/DDBJ databases">
        <title>Chromosome-level genome of Tegillarca granosa.</title>
        <authorList>
            <person name="Kim J."/>
        </authorList>
    </citation>
    <scope>NUCLEOTIDE SEQUENCE [LARGE SCALE GENOMIC DNA]</scope>
    <source>
        <strain evidence="15">Teg-2019</strain>
        <tissue evidence="15">Adductor muscle</tissue>
    </source>
</reference>
<keyword evidence="10 11" id="KW-0539">Nucleus</keyword>
<dbReference type="Gene3D" id="1.20.58.1280">
    <property type="entry name" value="DNA repair protein Rev1, C-terminal domain"/>
    <property type="match status" value="1"/>
</dbReference>
<dbReference type="Gene3D" id="3.40.50.10190">
    <property type="entry name" value="BRCT domain"/>
    <property type="match status" value="1"/>
</dbReference>
<comment type="similarity">
    <text evidence="11">Belongs to the DNA polymerase type-Y family.</text>
</comment>
<evidence type="ECO:0000256" key="7">
    <source>
        <dbReference type="ARBA" id="ARBA00022842"/>
    </source>
</evidence>
<dbReference type="PANTHER" id="PTHR45990">
    <property type="entry name" value="DNA REPAIR PROTEIN REV1"/>
    <property type="match status" value="1"/>
</dbReference>
<protein>
    <recommendedName>
        <fullName evidence="2 11">DNA repair protein REV1</fullName>
        <ecNumber evidence="11">2.7.7.-</ecNumber>
    </recommendedName>
</protein>
<evidence type="ECO:0000256" key="9">
    <source>
        <dbReference type="ARBA" id="ARBA00023204"/>
    </source>
</evidence>
<evidence type="ECO:0000256" key="8">
    <source>
        <dbReference type="ARBA" id="ARBA00023125"/>
    </source>
</evidence>
<feature type="compositionally biased region" description="Acidic residues" evidence="12">
    <location>
        <begin position="363"/>
        <end position="374"/>
    </location>
</feature>
<dbReference type="PANTHER" id="PTHR45990:SF1">
    <property type="entry name" value="DNA REPAIR PROTEIN REV1"/>
    <property type="match status" value="1"/>
</dbReference>
<sequence>MSSNSREPSSDELKRLMMLHGGSYEHYMSKTRVTHVIATSLASSKVNEFKHMKMIRPEWITDSVKSGRLLSYVPYQLYTAQTGIQQGLSSFTSLTVTQRSTITNNTQQQSSNTTASFNGRTENQMDRSYCGSIKGNLAAKSQELGENLIENTASKVTQIDKRNNSHITVNDKTVDSSFKVPNDGEYTLQETEKVKLAKTTATAATSCQSSHSPAKAGDPDFLSEFYSNSRLHHLSTWKSEWRAYVNKLQKQGSSFPGRQKLYDVVKEKEMEVCQRVISPLQKAKPQRIIMHIDMDCFFVSVGLKRRPELKGKPVVVTHSRGKGMAKDTPGSDVQFERRQWELRRQQGGKKGKRKLSSVSDQQPSEDIDDRESDDIGVDIVARQQTSPGGSTFHSMAEIASCSYEARKCGVRNGMFMGKAKQLCPDLVTIPYDFEGYQDVSKILYDTVASYTHDIEAVSCDEMLVDCTDLLTTTGSNPVQFASMLRDEIYNKTGCTASAGMGSNILLAKMATKKAKPNGQYYLGADEVLEFIHDQSIDNIPGKNYTVYNLCLAQPLGQDDMEAEHFLTELSEEVHNRLFNIDMKGKSITLKIMSRRADAPQETAKFMGHGICNNTSKSVMLPIATDDSKIISRECITILRNLKVKATDLRGIGIQVQKLEPSTVKNNNVKGAQSILNFAVPKSKEKVVSPQENNNTSSYSDKRIINGTSPVHDYTAVLQPYDTPQSDENYISHDNVDVIESSQDDHQEINGNSEVFHGIVGELARRKTAKKILPPLPSMDDLSLTPEGADTLTSSGRPRRKRHQVIESEDYFPSPSQSCLNALPVDLQKELREAYAQQTEQERNKTASNAASMWLPQSNSPSKKPSSPLKAKSPGKTKKNSPVFKVPQGRPVRGRKKLSPKKLKFQKQPKIDITVSGRKESVPMFDNKETTLTIKEIPGTSVMTSHVDQPQKSVNLCGAVSIADVKTLLREWLQSSTTPEKDDEEIMIEYLTDLVFDHNLEQVDLVLKFLNRNICKMNRVNWRPSLWKIIDAVQVVVQSMYGCQLGLPTDFGF</sequence>
<keyword evidence="7" id="KW-0460">Magnesium</keyword>
<dbReference type="PIRSF" id="PIRSF036573">
    <property type="entry name" value="REV1"/>
    <property type="match status" value="1"/>
</dbReference>
<keyword evidence="4 11" id="KW-0548">Nucleotidyltransferase</keyword>
<dbReference type="InterPro" id="IPR043502">
    <property type="entry name" value="DNA/RNA_pol_sf"/>
</dbReference>
<dbReference type="SUPFAM" id="SSF52113">
    <property type="entry name" value="BRCT domain"/>
    <property type="match status" value="1"/>
</dbReference>
<feature type="region of interest" description="Disordered" evidence="12">
    <location>
        <begin position="685"/>
        <end position="704"/>
    </location>
</feature>
<feature type="compositionally biased region" description="Polar residues" evidence="12">
    <location>
        <begin position="689"/>
        <end position="698"/>
    </location>
</feature>
<dbReference type="InterPro" id="IPR031991">
    <property type="entry name" value="Rev1_C"/>
</dbReference>
<evidence type="ECO:0000256" key="3">
    <source>
        <dbReference type="ARBA" id="ARBA00022679"/>
    </source>
</evidence>
<dbReference type="InterPro" id="IPR001357">
    <property type="entry name" value="BRCT_dom"/>
</dbReference>
<keyword evidence="11" id="KW-0237">DNA synthesis</keyword>
<feature type="region of interest" description="Disordered" evidence="12">
    <location>
        <begin position="102"/>
        <end position="123"/>
    </location>
</feature>
<dbReference type="InterPro" id="IPR036775">
    <property type="entry name" value="DNA_pol_Y-fam_lit_finger_sf"/>
</dbReference>
<dbReference type="InterPro" id="IPR036420">
    <property type="entry name" value="BRCT_dom_sf"/>
</dbReference>
<dbReference type="Pfam" id="PF00817">
    <property type="entry name" value="IMS"/>
    <property type="match status" value="2"/>
</dbReference>
<dbReference type="Pfam" id="PF16727">
    <property type="entry name" value="REV1_C"/>
    <property type="match status" value="1"/>
</dbReference>
<keyword evidence="9 11" id="KW-0234">DNA repair</keyword>
<dbReference type="InterPro" id="IPR017961">
    <property type="entry name" value="DNA_pol_Y-fam_little_finger"/>
</dbReference>
<keyword evidence="3 11" id="KW-0808">Transferase</keyword>
<dbReference type="PROSITE" id="PS50172">
    <property type="entry name" value="BRCT"/>
    <property type="match status" value="1"/>
</dbReference>
<feature type="region of interest" description="Disordered" evidence="12">
    <location>
        <begin position="343"/>
        <end position="374"/>
    </location>
</feature>
<keyword evidence="16" id="KW-1185">Reference proteome</keyword>
<dbReference type="EC" id="2.7.7.-" evidence="11"/>
<dbReference type="SUPFAM" id="SSF56672">
    <property type="entry name" value="DNA/RNA polymerases"/>
    <property type="match status" value="1"/>
</dbReference>
<keyword evidence="6 11" id="KW-0227">DNA damage</keyword>
<feature type="domain" description="UmuC" evidence="14">
    <location>
        <begin position="289"/>
        <end position="543"/>
    </location>
</feature>
<dbReference type="SUPFAM" id="SSF100879">
    <property type="entry name" value="Lesion bypass DNA polymerase (Y-family), little finger domain"/>
    <property type="match status" value="1"/>
</dbReference>
<dbReference type="CDD" id="cd17719">
    <property type="entry name" value="BRCT_Rev1"/>
    <property type="match status" value="1"/>
</dbReference>
<dbReference type="EMBL" id="JARBDR010000903">
    <property type="protein sequence ID" value="KAJ8304491.1"/>
    <property type="molecule type" value="Genomic_DNA"/>
</dbReference>
<organism evidence="15 16">
    <name type="scientific">Tegillarca granosa</name>
    <name type="common">Malaysian cockle</name>
    <name type="synonym">Anadara granosa</name>
    <dbReference type="NCBI Taxonomy" id="220873"/>
    <lineage>
        <taxon>Eukaryota</taxon>
        <taxon>Metazoa</taxon>
        <taxon>Spiralia</taxon>
        <taxon>Lophotrochozoa</taxon>
        <taxon>Mollusca</taxon>
        <taxon>Bivalvia</taxon>
        <taxon>Autobranchia</taxon>
        <taxon>Pteriomorphia</taxon>
        <taxon>Arcoida</taxon>
        <taxon>Arcoidea</taxon>
        <taxon>Arcidae</taxon>
        <taxon>Tegillarca</taxon>
    </lineage>
</organism>
<dbReference type="InterPro" id="IPR012112">
    <property type="entry name" value="REV1"/>
</dbReference>
<feature type="compositionally biased region" description="Low complexity" evidence="12">
    <location>
        <begin position="855"/>
        <end position="871"/>
    </location>
</feature>